<keyword evidence="3" id="KW-1003">Cell membrane</keyword>
<comment type="subcellular location">
    <subcellularLocation>
        <location evidence="1">Cell membrane</location>
        <topology evidence="1">Multi-pass membrane protein</topology>
    </subcellularLocation>
</comment>
<dbReference type="AlphaFoldDB" id="A0A402XBF2"/>
<feature type="transmembrane region" description="Helical" evidence="7">
    <location>
        <begin position="54"/>
        <end position="72"/>
    </location>
</feature>
<feature type="transmembrane region" description="Helical" evidence="7">
    <location>
        <begin position="121"/>
        <end position="141"/>
    </location>
</feature>
<keyword evidence="9" id="KW-0808">Transferase</keyword>
<organism evidence="9">
    <name type="scientific">Salmonella enterica</name>
    <name type="common">Salmonella choleraesuis</name>
    <dbReference type="NCBI Taxonomy" id="28901"/>
    <lineage>
        <taxon>Bacteria</taxon>
        <taxon>Pseudomonadati</taxon>
        <taxon>Pseudomonadota</taxon>
        <taxon>Gammaproteobacteria</taxon>
        <taxon>Enterobacterales</taxon>
        <taxon>Enterobacteriaceae</taxon>
        <taxon>Salmonella</taxon>
    </lineage>
</organism>
<feature type="transmembrane region" description="Helical" evidence="7">
    <location>
        <begin position="153"/>
        <end position="173"/>
    </location>
</feature>
<dbReference type="Proteomes" id="UP000885414">
    <property type="component" value="Unassembled WGS sequence"/>
</dbReference>
<keyword evidence="5 7" id="KW-1133">Transmembrane helix</keyword>
<evidence type="ECO:0000313" key="9">
    <source>
        <dbReference type="EMBL" id="MIV62561.1"/>
    </source>
</evidence>
<accession>A0A402XBF2</accession>
<proteinExistence type="inferred from homology"/>
<gene>
    <name evidence="9" type="ORF">BA086_05410</name>
</gene>
<dbReference type="InterPro" id="IPR002656">
    <property type="entry name" value="Acyl_transf_3_dom"/>
</dbReference>
<evidence type="ECO:0000256" key="2">
    <source>
        <dbReference type="ARBA" id="ARBA00007400"/>
    </source>
</evidence>
<protein>
    <submittedName>
        <fullName evidence="9">Acyltransferase</fullName>
    </submittedName>
</protein>
<dbReference type="Pfam" id="PF01757">
    <property type="entry name" value="Acyl_transf_3"/>
    <property type="match status" value="1"/>
</dbReference>
<reference evidence="9" key="1">
    <citation type="submission" date="2018-07" db="EMBL/GenBank/DDBJ databases">
        <authorList>
            <consortium name="GenomeTrakr network: Whole genome sequencing for foodborne pathogen traceback"/>
        </authorList>
    </citation>
    <scope>NUCLEOTIDE SEQUENCE [LARGE SCALE GENOMIC DNA]</scope>
    <source>
        <strain evidence="9">FDA00010322</strain>
    </source>
</reference>
<evidence type="ECO:0000256" key="6">
    <source>
        <dbReference type="ARBA" id="ARBA00023136"/>
    </source>
</evidence>
<feature type="transmembrane region" description="Helical" evidence="7">
    <location>
        <begin position="250"/>
        <end position="268"/>
    </location>
</feature>
<dbReference type="PANTHER" id="PTHR40074">
    <property type="entry name" value="O-ACETYLTRANSFERASE WECH"/>
    <property type="match status" value="1"/>
</dbReference>
<evidence type="ECO:0000256" key="3">
    <source>
        <dbReference type="ARBA" id="ARBA00022475"/>
    </source>
</evidence>
<dbReference type="PANTHER" id="PTHR40074:SF2">
    <property type="entry name" value="O-ACETYLTRANSFERASE WECH"/>
    <property type="match status" value="1"/>
</dbReference>
<dbReference type="GO" id="GO:0005886">
    <property type="term" value="C:plasma membrane"/>
    <property type="evidence" value="ECO:0007669"/>
    <property type="project" value="UniProtKB-SubCell"/>
</dbReference>
<sequence length="343" mass="38740">MKNKIDPLTVVKIDMVRVSACLLVVLLHTVVIGMSDSSAPGWNLLNVIESFTRMSVPLFIMLTGGLLIKESSGVIGSLKRTKRLFLVLFFWSAFYFIYRSYMEKFPFDILIFFKLIIGSQIFYHLWYLYAAIGFLIMIPLLSSFYLRSTKYEIMVFVSVWASILFLGLINIYFNLGLNITNVFQITLFSSLGVYLLIGKIVLDELTNISKIGVLSACFTLAICTSATAMITKHITPEGGSVNQLFYDNSSLFVGISAICFMIIVMNSSDRIMKFDKALRFLSPCTLGIYLVHPFIIDITRRFIIDKYHITPSIFILAPISIAIFIFSTVIVICLKKVGLSRVV</sequence>
<comment type="caution">
    <text evidence="9">The sequence shown here is derived from an EMBL/GenBank/DDBJ whole genome shotgun (WGS) entry which is preliminary data.</text>
</comment>
<feature type="transmembrane region" description="Helical" evidence="7">
    <location>
        <begin position="84"/>
        <end position="101"/>
    </location>
</feature>
<dbReference type="GO" id="GO:0009246">
    <property type="term" value="P:enterobacterial common antigen biosynthetic process"/>
    <property type="evidence" value="ECO:0007669"/>
    <property type="project" value="TreeGrafter"/>
</dbReference>
<keyword evidence="4 7" id="KW-0812">Transmembrane</keyword>
<keyword evidence="9" id="KW-0012">Acyltransferase</keyword>
<dbReference type="EMBL" id="RSUZ01000004">
    <property type="protein sequence ID" value="MIV62561.1"/>
    <property type="molecule type" value="Genomic_DNA"/>
</dbReference>
<evidence type="ECO:0000256" key="1">
    <source>
        <dbReference type="ARBA" id="ARBA00004651"/>
    </source>
</evidence>
<evidence type="ECO:0000256" key="7">
    <source>
        <dbReference type="SAM" id="Phobius"/>
    </source>
</evidence>
<feature type="transmembrane region" description="Helical" evidence="7">
    <location>
        <begin position="15"/>
        <end position="34"/>
    </location>
</feature>
<dbReference type="GO" id="GO:0016413">
    <property type="term" value="F:O-acetyltransferase activity"/>
    <property type="evidence" value="ECO:0007669"/>
    <property type="project" value="TreeGrafter"/>
</dbReference>
<feature type="transmembrane region" description="Helical" evidence="7">
    <location>
        <begin position="280"/>
        <end position="303"/>
    </location>
</feature>
<feature type="transmembrane region" description="Helical" evidence="7">
    <location>
        <begin position="179"/>
        <end position="202"/>
    </location>
</feature>
<evidence type="ECO:0000259" key="8">
    <source>
        <dbReference type="Pfam" id="PF01757"/>
    </source>
</evidence>
<feature type="transmembrane region" description="Helical" evidence="7">
    <location>
        <begin position="211"/>
        <end position="230"/>
    </location>
</feature>
<comment type="similarity">
    <text evidence="2">Belongs to the acyltransferase 3 family.</text>
</comment>
<feature type="transmembrane region" description="Helical" evidence="7">
    <location>
        <begin position="309"/>
        <end position="334"/>
    </location>
</feature>
<feature type="domain" description="Acyltransferase 3" evidence="8">
    <location>
        <begin position="12"/>
        <end position="331"/>
    </location>
</feature>
<name>A0A402XBF2_SALER</name>
<keyword evidence="6 7" id="KW-0472">Membrane</keyword>
<evidence type="ECO:0000256" key="4">
    <source>
        <dbReference type="ARBA" id="ARBA00022692"/>
    </source>
</evidence>
<evidence type="ECO:0000256" key="5">
    <source>
        <dbReference type="ARBA" id="ARBA00022989"/>
    </source>
</evidence>